<evidence type="ECO:0000313" key="8">
    <source>
        <dbReference type="Proteomes" id="UP000285288"/>
    </source>
</evidence>
<evidence type="ECO:0000313" key="3">
    <source>
        <dbReference type="EMBL" id="RGW72436.1"/>
    </source>
</evidence>
<evidence type="ECO:0000313" key="6">
    <source>
        <dbReference type="Proteomes" id="UP000284651"/>
    </source>
</evidence>
<protein>
    <submittedName>
        <fullName evidence="2">Uncharacterized protein</fullName>
    </submittedName>
</protein>
<dbReference type="GeneID" id="66580484"/>
<dbReference type="Proteomes" id="UP000285288">
    <property type="component" value="Unassembled WGS sequence"/>
</dbReference>
<comment type="caution">
    <text evidence="2">The sequence shown here is derived from an EMBL/GenBank/DDBJ whole genome shotgun (WGS) entry which is preliminary data.</text>
</comment>
<dbReference type="Proteomes" id="UP000265489">
    <property type="component" value="Unassembled WGS sequence"/>
</dbReference>
<dbReference type="EMBL" id="QSGD01000053">
    <property type="protein sequence ID" value="RHB01808.1"/>
    <property type="molecule type" value="Genomic_DNA"/>
</dbReference>
<dbReference type="EMBL" id="QRVM01000023">
    <property type="protein sequence ID" value="RGS46419.1"/>
    <property type="molecule type" value="Genomic_DNA"/>
</dbReference>
<reference evidence="5 6" key="1">
    <citation type="submission" date="2018-08" db="EMBL/GenBank/DDBJ databases">
        <title>A genome reference for cultivated species of the human gut microbiota.</title>
        <authorList>
            <person name="Zou Y."/>
            <person name="Xue W."/>
            <person name="Luo G."/>
        </authorList>
    </citation>
    <scope>NUCLEOTIDE SEQUENCE [LARGE SCALE GENOMIC DNA]</scope>
    <source>
        <strain evidence="3 6">AF10-31</strain>
        <strain evidence="2 5">AF15-20</strain>
        <strain evidence="1 7">AF22-10AC</strain>
        <strain evidence="4 8">AM42-13AC</strain>
    </source>
</reference>
<evidence type="ECO:0000313" key="7">
    <source>
        <dbReference type="Proteomes" id="UP000285274"/>
    </source>
</evidence>
<dbReference type="RefSeq" id="WP_117923966.1">
    <property type="nucleotide sequence ID" value="NZ_CATXBX010000048.1"/>
</dbReference>
<dbReference type="AlphaFoldDB" id="A0A395W669"/>
<dbReference type="Proteomes" id="UP000285274">
    <property type="component" value="Unassembled WGS sequence"/>
</dbReference>
<evidence type="ECO:0000313" key="2">
    <source>
        <dbReference type="EMBL" id="RGU89385.1"/>
    </source>
</evidence>
<accession>A0A395W669</accession>
<dbReference type="EMBL" id="QRYQ01000030">
    <property type="protein sequence ID" value="RGU89385.1"/>
    <property type="molecule type" value="Genomic_DNA"/>
</dbReference>
<evidence type="ECO:0000313" key="1">
    <source>
        <dbReference type="EMBL" id="RGS46419.1"/>
    </source>
</evidence>
<proteinExistence type="predicted"/>
<name>A0A395W669_9FIRM</name>
<dbReference type="Proteomes" id="UP000284651">
    <property type="component" value="Unassembled WGS sequence"/>
</dbReference>
<dbReference type="EMBL" id="QSAT01000045">
    <property type="protein sequence ID" value="RGW72436.1"/>
    <property type="molecule type" value="Genomic_DNA"/>
</dbReference>
<organism evidence="2 5">
    <name type="scientific">Holdemanella biformis</name>
    <dbReference type="NCBI Taxonomy" id="1735"/>
    <lineage>
        <taxon>Bacteria</taxon>
        <taxon>Bacillati</taxon>
        <taxon>Bacillota</taxon>
        <taxon>Erysipelotrichia</taxon>
        <taxon>Erysipelotrichales</taxon>
        <taxon>Erysipelotrichaceae</taxon>
        <taxon>Holdemanella</taxon>
    </lineage>
</organism>
<sequence>MVQERQQEIVNELLNYMDTLEDGSEVSTWDLMDEVFNYQRFNDGYCFNDFKISEEEFISLDSLLKESAMKEGFFIDDSIYQDVIGAFPFSLTFVVRK</sequence>
<gene>
    <name evidence="4" type="ORF">DW907_10360</name>
    <name evidence="3" type="ORF">DWV56_10895</name>
    <name evidence="2" type="ORF">DWW32_11545</name>
    <name evidence="1" type="ORF">DWX92_06170</name>
</gene>
<evidence type="ECO:0000313" key="5">
    <source>
        <dbReference type="Proteomes" id="UP000265489"/>
    </source>
</evidence>
<evidence type="ECO:0000313" key="4">
    <source>
        <dbReference type="EMBL" id="RHB01808.1"/>
    </source>
</evidence>